<proteinExistence type="predicted"/>
<dbReference type="Gene3D" id="1.10.10.60">
    <property type="entry name" value="Homeodomain-like"/>
    <property type="match status" value="1"/>
</dbReference>
<feature type="domain" description="Tetracyclin repressor-like C-terminal" evidence="3">
    <location>
        <begin position="84"/>
        <end position="190"/>
    </location>
</feature>
<accession>A0ABW0GV57</accession>
<dbReference type="PANTHER" id="PTHR47506:SF1">
    <property type="entry name" value="HTH-TYPE TRANSCRIPTIONAL REGULATOR YJDC"/>
    <property type="match status" value="1"/>
</dbReference>
<dbReference type="Proteomes" id="UP001596122">
    <property type="component" value="Unassembled WGS sequence"/>
</dbReference>
<dbReference type="PANTHER" id="PTHR47506">
    <property type="entry name" value="TRANSCRIPTIONAL REGULATORY PROTEIN"/>
    <property type="match status" value="1"/>
</dbReference>
<dbReference type="EMBL" id="JBHSLD010000014">
    <property type="protein sequence ID" value="MFC5382056.1"/>
    <property type="molecule type" value="Genomic_DNA"/>
</dbReference>
<comment type="caution">
    <text evidence="4">The sequence shown here is derived from an EMBL/GenBank/DDBJ whole genome shotgun (WGS) entry which is preliminary data.</text>
</comment>
<dbReference type="InterPro" id="IPR011075">
    <property type="entry name" value="TetR_C"/>
</dbReference>
<gene>
    <name evidence="4" type="ORF">ACFPJ6_14890</name>
</gene>
<dbReference type="RefSeq" id="WP_340269859.1">
    <property type="nucleotide sequence ID" value="NZ_JBBEOG010000005.1"/>
</dbReference>
<dbReference type="SUPFAM" id="SSF46689">
    <property type="entry name" value="Homeodomain-like"/>
    <property type="match status" value="1"/>
</dbReference>
<evidence type="ECO:0000256" key="1">
    <source>
        <dbReference type="ARBA" id="ARBA00023015"/>
    </source>
</evidence>
<evidence type="ECO:0000256" key="2">
    <source>
        <dbReference type="ARBA" id="ARBA00023163"/>
    </source>
</evidence>
<evidence type="ECO:0000313" key="4">
    <source>
        <dbReference type="EMBL" id="MFC5382056.1"/>
    </source>
</evidence>
<evidence type="ECO:0000313" key="5">
    <source>
        <dbReference type="Proteomes" id="UP001596122"/>
    </source>
</evidence>
<dbReference type="Gene3D" id="1.10.357.10">
    <property type="entry name" value="Tetracycline Repressor, domain 2"/>
    <property type="match status" value="1"/>
</dbReference>
<organism evidence="4 5">
    <name type="scientific">Aquipuribacter nitratireducens</name>
    <dbReference type="NCBI Taxonomy" id="650104"/>
    <lineage>
        <taxon>Bacteria</taxon>
        <taxon>Bacillati</taxon>
        <taxon>Actinomycetota</taxon>
        <taxon>Actinomycetes</taxon>
        <taxon>Micrococcales</taxon>
        <taxon>Intrasporangiaceae</taxon>
        <taxon>Aquipuribacter</taxon>
    </lineage>
</organism>
<dbReference type="SUPFAM" id="SSF48498">
    <property type="entry name" value="Tetracyclin repressor-like, C-terminal domain"/>
    <property type="match status" value="1"/>
</dbReference>
<dbReference type="Pfam" id="PF16925">
    <property type="entry name" value="TetR_C_13"/>
    <property type="match status" value="1"/>
</dbReference>
<dbReference type="InterPro" id="IPR009057">
    <property type="entry name" value="Homeodomain-like_sf"/>
</dbReference>
<name>A0ABW0GV57_9MICO</name>
<protein>
    <submittedName>
        <fullName evidence="4">TetR/AcrR family transcriptional regulator</fullName>
    </submittedName>
</protein>
<sequence length="200" mass="21328">MAPSVGRPLGFERDAALDAVVDAFWTHGYAGATTSLLEASTGLARSSLLNTFGPKDRLCLAAVDRYQERMDAWLVAPMASGEEGVADLERFFDVLASLKESPPGSSGCLVVNLSAEAPARLEGMAQRVERYRSHLRDGFVAALGRAERLGEITPGSRAQRADLLLGIAVAVNWTARSVSAQEAQRLARSAAALPREWAGC</sequence>
<keyword evidence="5" id="KW-1185">Reference proteome</keyword>
<reference evidence="5" key="1">
    <citation type="journal article" date="2019" name="Int. J. Syst. Evol. Microbiol.">
        <title>The Global Catalogue of Microorganisms (GCM) 10K type strain sequencing project: providing services to taxonomists for standard genome sequencing and annotation.</title>
        <authorList>
            <consortium name="The Broad Institute Genomics Platform"/>
            <consortium name="The Broad Institute Genome Sequencing Center for Infectious Disease"/>
            <person name="Wu L."/>
            <person name="Ma J."/>
        </authorList>
    </citation>
    <scope>NUCLEOTIDE SEQUENCE [LARGE SCALE GENOMIC DNA]</scope>
    <source>
        <strain evidence="5">CCUG 43114</strain>
    </source>
</reference>
<dbReference type="InterPro" id="IPR036271">
    <property type="entry name" value="Tet_transcr_reg_TetR-rel_C_sf"/>
</dbReference>
<evidence type="ECO:0000259" key="3">
    <source>
        <dbReference type="Pfam" id="PF16925"/>
    </source>
</evidence>
<keyword evidence="1" id="KW-0805">Transcription regulation</keyword>
<keyword evidence="2" id="KW-0804">Transcription</keyword>